<feature type="region of interest" description="Disordered" evidence="1">
    <location>
        <begin position="450"/>
        <end position="481"/>
    </location>
</feature>
<name>A0A9P4SF76_9PEZI</name>
<proteinExistence type="predicted"/>
<dbReference type="EMBL" id="MU006091">
    <property type="protein sequence ID" value="KAF2841435.1"/>
    <property type="molecule type" value="Genomic_DNA"/>
</dbReference>
<feature type="compositionally biased region" description="Basic residues" evidence="1">
    <location>
        <begin position="8"/>
        <end position="22"/>
    </location>
</feature>
<dbReference type="PANTHER" id="PTHR22929:SF0">
    <property type="entry name" value="TRANSCRIPTION FACTOR TFIIIB COMPONENT B'' HOMOLOG"/>
    <property type="match status" value="1"/>
</dbReference>
<protein>
    <recommendedName>
        <fullName evidence="2">Transcription factor TFIIIB component B'' Myb domain-containing protein</fullName>
    </recommendedName>
</protein>
<reference evidence="3" key="1">
    <citation type="journal article" date="2020" name="Stud. Mycol.">
        <title>101 Dothideomycetes genomes: a test case for predicting lifestyles and emergence of pathogens.</title>
        <authorList>
            <person name="Haridas S."/>
            <person name="Albert R."/>
            <person name="Binder M."/>
            <person name="Bloem J."/>
            <person name="Labutti K."/>
            <person name="Salamov A."/>
            <person name="Andreopoulos B."/>
            <person name="Baker S."/>
            <person name="Barry K."/>
            <person name="Bills G."/>
            <person name="Bluhm B."/>
            <person name="Cannon C."/>
            <person name="Castanera R."/>
            <person name="Culley D."/>
            <person name="Daum C."/>
            <person name="Ezra D."/>
            <person name="Gonzalez J."/>
            <person name="Henrissat B."/>
            <person name="Kuo A."/>
            <person name="Liang C."/>
            <person name="Lipzen A."/>
            <person name="Lutzoni F."/>
            <person name="Magnuson J."/>
            <person name="Mondo S."/>
            <person name="Nolan M."/>
            <person name="Ohm R."/>
            <person name="Pangilinan J."/>
            <person name="Park H.-J."/>
            <person name="Ramirez L."/>
            <person name="Alfaro M."/>
            <person name="Sun H."/>
            <person name="Tritt A."/>
            <person name="Yoshinaga Y."/>
            <person name="Zwiers L.-H."/>
            <person name="Turgeon B."/>
            <person name="Goodwin S."/>
            <person name="Spatafora J."/>
            <person name="Crous P."/>
            <person name="Grigoriev I."/>
        </authorList>
    </citation>
    <scope>NUCLEOTIDE SEQUENCE</scope>
    <source>
        <strain evidence="3">CBS 101060</strain>
    </source>
</reference>
<feature type="compositionally biased region" description="Basic residues" evidence="1">
    <location>
        <begin position="380"/>
        <end position="390"/>
    </location>
</feature>
<feature type="region of interest" description="Disordered" evidence="1">
    <location>
        <begin position="141"/>
        <end position="405"/>
    </location>
</feature>
<dbReference type="Pfam" id="PF15963">
    <property type="entry name" value="Myb_DNA-bind_7"/>
    <property type="match status" value="1"/>
</dbReference>
<feature type="domain" description="Transcription factor TFIIIB component B'' Myb" evidence="2">
    <location>
        <begin position="545"/>
        <end position="622"/>
    </location>
</feature>
<organism evidence="3 4">
    <name type="scientific">Patellaria atrata CBS 101060</name>
    <dbReference type="NCBI Taxonomy" id="1346257"/>
    <lineage>
        <taxon>Eukaryota</taxon>
        <taxon>Fungi</taxon>
        <taxon>Dikarya</taxon>
        <taxon>Ascomycota</taxon>
        <taxon>Pezizomycotina</taxon>
        <taxon>Dothideomycetes</taxon>
        <taxon>Dothideomycetes incertae sedis</taxon>
        <taxon>Patellariales</taxon>
        <taxon>Patellariaceae</taxon>
        <taxon>Patellaria</taxon>
    </lineage>
</organism>
<sequence length="709" mass="78061">MSSFINKSTKKVAPKAPQRRKPQAAPPPASTAPPTSNEPVSSLDTPTISEAVPPLSTPAASEPEKHVTTSAQDGLVSGLNVPTPQTHPTDTSSPADNIVSQPASAPFNLSKSVTPAQIPARVPSPSLNTLAQVVESQVAAQPKITTVPKPNASGPNQLVPEFQAGATQRASSNVETVDPTVPSEQVSDEEPTNATASVTSTQHQAPQNISSLPPRQTPSVQSPTPALSDVPTVASSSVPPTPAPELEITANPPTSSKNKRKQPPTNGQASQPTKKPAPARKEQAKQRPRIEPGETIIDTNVAGAPIISGKKPRKVRKDKGTRRKPKDAATTTTEETAAQDSTDQDDAATPARRKQKRSRPQITEGSEEDEATEAEDERGTRRKRRKRSNRKRAETPEGAELVEIVPTMVSMQDLCRETKTGKKSEREMAMRKIDWDAVKKRREEEIQRVITGASTEESQELQQEDIQHQDDENAPSGSGPRLIMINGQIVTDQTSLQVDRNAAQEEDVLEEVEENDLTNRVTTRTRMLDYRRDPAERHPWAGGKGRRWDEEKTEAFYEALRMFGTDFMIISKMFPGMTRRQIKAKFVREERCATERVKQALVGNSVPMDFEVYKEKAGKEDSDFKDPREIEREIEAEREANKAVIEVARKKYEELKRQRRAAGHDDEEDDAAGENGRNTEKGKKGKKNKQKRAQPDDGDDVEIELIVDE</sequence>
<dbReference type="GO" id="GO:0001156">
    <property type="term" value="F:TFIIIC-class transcription factor complex binding"/>
    <property type="evidence" value="ECO:0007669"/>
    <property type="project" value="TreeGrafter"/>
</dbReference>
<comment type="caution">
    <text evidence="3">The sequence shown here is derived from an EMBL/GenBank/DDBJ whole genome shotgun (WGS) entry which is preliminary data.</text>
</comment>
<evidence type="ECO:0000313" key="3">
    <source>
        <dbReference type="EMBL" id="KAF2841435.1"/>
    </source>
</evidence>
<feature type="compositionally biased region" description="Polar residues" evidence="1">
    <location>
        <begin position="37"/>
        <end position="48"/>
    </location>
</feature>
<dbReference type="SUPFAM" id="SSF46689">
    <property type="entry name" value="Homeodomain-like"/>
    <property type="match status" value="1"/>
</dbReference>
<dbReference type="Proteomes" id="UP000799429">
    <property type="component" value="Unassembled WGS sequence"/>
</dbReference>
<feature type="compositionally biased region" description="Acidic residues" evidence="1">
    <location>
        <begin position="696"/>
        <end position="709"/>
    </location>
</feature>
<evidence type="ECO:0000313" key="4">
    <source>
        <dbReference type="Proteomes" id="UP000799429"/>
    </source>
</evidence>
<dbReference type="InterPro" id="IPR001005">
    <property type="entry name" value="SANT/Myb"/>
</dbReference>
<dbReference type="InterPro" id="IPR039467">
    <property type="entry name" value="TFIIIB_B''_Myb"/>
</dbReference>
<feature type="compositionally biased region" description="Acidic residues" evidence="1">
    <location>
        <begin position="365"/>
        <end position="376"/>
    </location>
</feature>
<keyword evidence="4" id="KW-1185">Reference proteome</keyword>
<feature type="compositionally biased region" description="Polar residues" evidence="1">
    <location>
        <begin position="165"/>
        <end position="175"/>
    </location>
</feature>
<feature type="compositionally biased region" description="Low complexity" evidence="1">
    <location>
        <begin position="328"/>
        <end position="341"/>
    </location>
</feature>
<dbReference type="GO" id="GO:0070898">
    <property type="term" value="P:RNA polymerase III preinitiation complex assembly"/>
    <property type="evidence" value="ECO:0007669"/>
    <property type="project" value="TreeGrafter"/>
</dbReference>
<dbReference type="Gene3D" id="1.10.10.60">
    <property type="entry name" value="Homeodomain-like"/>
    <property type="match status" value="1"/>
</dbReference>
<accession>A0A9P4SF76</accession>
<dbReference type="PANTHER" id="PTHR22929">
    <property type="entry name" value="RNA POLYMERASE III TRANSCRIPTION INITIATION FACTOR B"/>
    <property type="match status" value="1"/>
</dbReference>
<dbReference type="AlphaFoldDB" id="A0A9P4SF76"/>
<feature type="compositionally biased region" description="Basic and acidic residues" evidence="1">
    <location>
        <begin position="279"/>
        <end position="292"/>
    </location>
</feature>
<feature type="compositionally biased region" description="Polar residues" evidence="1">
    <location>
        <begin position="80"/>
        <end position="106"/>
    </location>
</feature>
<dbReference type="OrthoDB" id="272624at2759"/>
<evidence type="ECO:0000259" key="2">
    <source>
        <dbReference type="Pfam" id="PF15963"/>
    </source>
</evidence>
<feature type="compositionally biased region" description="Polar residues" evidence="1">
    <location>
        <begin position="192"/>
        <end position="225"/>
    </location>
</feature>
<feature type="compositionally biased region" description="Polar residues" evidence="1">
    <location>
        <begin position="263"/>
        <end position="273"/>
    </location>
</feature>
<dbReference type="CDD" id="cd00167">
    <property type="entry name" value="SANT"/>
    <property type="match status" value="1"/>
</dbReference>
<gene>
    <name evidence="3" type="ORF">M501DRAFT_1055564</name>
</gene>
<feature type="region of interest" description="Disordered" evidence="1">
    <location>
        <begin position="655"/>
        <end position="709"/>
    </location>
</feature>
<feature type="compositionally biased region" description="Basic residues" evidence="1">
    <location>
        <begin position="310"/>
        <end position="325"/>
    </location>
</feature>
<feature type="region of interest" description="Disordered" evidence="1">
    <location>
        <begin position="1"/>
        <end position="106"/>
    </location>
</feature>
<evidence type="ECO:0000256" key="1">
    <source>
        <dbReference type="SAM" id="MobiDB-lite"/>
    </source>
</evidence>
<dbReference type="InterPro" id="IPR009057">
    <property type="entry name" value="Homeodomain-like_sf"/>
</dbReference>
<feature type="compositionally biased region" description="Basic residues" evidence="1">
    <location>
        <begin position="683"/>
        <end position="692"/>
    </location>
</feature>
<dbReference type="GO" id="GO:0000126">
    <property type="term" value="C:transcription factor TFIIIB complex"/>
    <property type="evidence" value="ECO:0007669"/>
    <property type="project" value="TreeGrafter"/>
</dbReference>